<reference evidence="2" key="1">
    <citation type="journal article" date="2019" name="Sci. Rep.">
        <title>Draft genome of Tanacetum cinerariifolium, the natural source of mosquito coil.</title>
        <authorList>
            <person name="Yamashiro T."/>
            <person name="Shiraishi A."/>
            <person name="Satake H."/>
            <person name="Nakayama K."/>
        </authorList>
    </citation>
    <scope>NUCLEOTIDE SEQUENCE</scope>
</reference>
<feature type="compositionally biased region" description="Polar residues" evidence="1">
    <location>
        <begin position="277"/>
        <end position="288"/>
    </location>
</feature>
<name>A0A6L2JWA1_TANCI</name>
<feature type="compositionally biased region" description="Pro residues" evidence="1">
    <location>
        <begin position="170"/>
        <end position="193"/>
    </location>
</feature>
<sequence>MVNLPIYVSCIKQFWASVMVKKTNDIVKLQALIDMKKLIITEDTIRQNLRLDDADGLDCLPNEEIFVELARMGYEKPVVRNVDSLSKNLMYLRFLQVMINAQINDLSSYNTKYPSPTLTQKVFDNMRRIGKGFLGVETPLFDTMLVQPQVQDVAEVNAEDEDDNEVSAAPTPPSPTPATTSPPPQQEPIPSPPHAQSVQPLSPPQQPSQPIDILESLMTLLNTLMVTCATLTQKVSNLEQDKIAQALEITKHKQRVKKLEKKRKFKSSGLKRLKKVGTSQRVESSNDTVVDDQEDASKQGGNC</sequence>
<dbReference type="AlphaFoldDB" id="A0A6L2JWA1"/>
<organism evidence="2">
    <name type="scientific">Tanacetum cinerariifolium</name>
    <name type="common">Dalmatian daisy</name>
    <name type="synonym">Chrysanthemum cinerariifolium</name>
    <dbReference type="NCBI Taxonomy" id="118510"/>
    <lineage>
        <taxon>Eukaryota</taxon>
        <taxon>Viridiplantae</taxon>
        <taxon>Streptophyta</taxon>
        <taxon>Embryophyta</taxon>
        <taxon>Tracheophyta</taxon>
        <taxon>Spermatophyta</taxon>
        <taxon>Magnoliopsida</taxon>
        <taxon>eudicotyledons</taxon>
        <taxon>Gunneridae</taxon>
        <taxon>Pentapetalae</taxon>
        <taxon>asterids</taxon>
        <taxon>campanulids</taxon>
        <taxon>Asterales</taxon>
        <taxon>Asteraceae</taxon>
        <taxon>Asteroideae</taxon>
        <taxon>Anthemideae</taxon>
        <taxon>Anthemidinae</taxon>
        <taxon>Tanacetum</taxon>
    </lineage>
</organism>
<comment type="caution">
    <text evidence="2">The sequence shown here is derived from an EMBL/GenBank/DDBJ whole genome shotgun (WGS) entry which is preliminary data.</text>
</comment>
<gene>
    <name evidence="2" type="ORF">Tci_012830</name>
</gene>
<feature type="region of interest" description="Disordered" evidence="1">
    <location>
        <begin position="261"/>
        <end position="303"/>
    </location>
</feature>
<evidence type="ECO:0008006" key="3">
    <source>
        <dbReference type="Google" id="ProtNLM"/>
    </source>
</evidence>
<evidence type="ECO:0000256" key="1">
    <source>
        <dbReference type="SAM" id="MobiDB-lite"/>
    </source>
</evidence>
<accession>A0A6L2JWA1</accession>
<feature type="region of interest" description="Disordered" evidence="1">
    <location>
        <begin position="157"/>
        <end position="209"/>
    </location>
</feature>
<dbReference type="EMBL" id="BKCJ010001359">
    <property type="protein sequence ID" value="GEU40852.1"/>
    <property type="molecule type" value="Genomic_DNA"/>
</dbReference>
<protein>
    <recommendedName>
        <fullName evidence="3">Synaptobrevin, longin-like domain protein</fullName>
    </recommendedName>
</protein>
<proteinExistence type="predicted"/>
<evidence type="ECO:0000313" key="2">
    <source>
        <dbReference type="EMBL" id="GEU40852.1"/>
    </source>
</evidence>
<feature type="compositionally biased region" description="Basic residues" evidence="1">
    <location>
        <begin position="261"/>
        <end position="275"/>
    </location>
</feature>